<sequence>MCLVDVRSGANGKASLGTEGLEYSRKHRFGETNARETGFEGRTLSQNCKRFERTDRLRNWGHRAGTFEEGEILSEEKTEKRYICGIVQNRGVESANLLYARHTWQKSRGDSTPLITAFLSDRKAAVNISATTSSDNRRASDTKAWQMRVDDLVQAVAVPLSSQFALQPSAPPNSWAPLMCSVASFAKKTHGWLRATGEYFWLVEPYVGAAIGWC</sequence>
<comment type="caution">
    <text evidence="1">The sequence shown here is derived from an EMBL/GenBank/DDBJ whole genome shotgun (WGS) entry which is preliminary data.</text>
</comment>
<organism evidence="1 2">
    <name type="scientific">Mycena rosella</name>
    <name type="common">Pink bonnet</name>
    <name type="synonym">Agaricus rosellus</name>
    <dbReference type="NCBI Taxonomy" id="1033263"/>
    <lineage>
        <taxon>Eukaryota</taxon>
        <taxon>Fungi</taxon>
        <taxon>Dikarya</taxon>
        <taxon>Basidiomycota</taxon>
        <taxon>Agaricomycotina</taxon>
        <taxon>Agaricomycetes</taxon>
        <taxon>Agaricomycetidae</taxon>
        <taxon>Agaricales</taxon>
        <taxon>Marasmiineae</taxon>
        <taxon>Mycenaceae</taxon>
        <taxon>Mycena</taxon>
    </lineage>
</organism>
<protein>
    <submittedName>
        <fullName evidence="1">Uncharacterized protein</fullName>
    </submittedName>
</protein>
<accession>A0AAD7BMI8</accession>
<dbReference type="Proteomes" id="UP001221757">
    <property type="component" value="Unassembled WGS sequence"/>
</dbReference>
<evidence type="ECO:0000313" key="1">
    <source>
        <dbReference type="EMBL" id="KAJ7625216.1"/>
    </source>
</evidence>
<dbReference type="EMBL" id="JARKIE010000600">
    <property type="protein sequence ID" value="KAJ7625216.1"/>
    <property type="molecule type" value="Genomic_DNA"/>
</dbReference>
<keyword evidence="2" id="KW-1185">Reference proteome</keyword>
<reference evidence="1" key="1">
    <citation type="submission" date="2023-03" db="EMBL/GenBank/DDBJ databases">
        <title>Massive genome expansion in bonnet fungi (Mycena s.s.) driven by repeated elements and novel gene families across ecological guilds.</title>
        <authorList>
            <consortium name="Lawrence Berkeley National Laboratory"/>
            <person name="Harder C.B."/>
            <person name="Miyauchi S."/>
            <person name="Viragh M."/>
            <person name="Kuo A."/>
            <person name="Thoen E."/>
            <person name="Andreopoulos B."/>
            <person name="Lu D."/>
            <person name="Skrede I."/>
            <person name="Drula E."/>
            <person name="Henrissat B."/>
            <person name="Morin E."/>
            <person name="Kohler A."/>
            <person name="Barry K."/>
            <person name="LaButti K."/>
            <person name="Morin E."/>
            <person name="Salamov A."/>
            <person name="Lipzen A."/>
            <person name="Mereny Z."/>
            <person name="Hegedus B."/>
            <person name="Baldrian P."/>
            <person name="Stursova M."/>
            <person name="Weitz H."/>
            <person name="Taylor A."/>
            <person name="Grigoriev I.V."/>
            <person name="Nagy L.G."/>
            <person name="Martin F."/>
            <person name="Kauserud H."/>
        </authorList>
    </citation>
    <scope>NUCLEOTIDE SEQUENCE</scope>
    <source>
        <strain evidence="1">CBHHK067</strain>
    </source>
</reference>
<gene>
    <name evidence="1" type="ORF">B0H17DRAFT_1151175</name>
</gene>
<evidence type="ECO:0000313" key="2">
    <source>
        <dbReference type="Proteomes" id="UP001221757"/>
    </source>
</evidence>
<name>A0AAD7BMI8_MYCRO</name>
<dbReference type="AlphaFoldDB" id="A0AAD7BMI8"/>
<proteinExistence type="predicted"/>